<evidence type="ECO:0000256" key="2">
    <source>
        <dbReference type="ARBA" id="ARBA00005557"/>
    </source>
</evidence>
<evidence type="ECO:0000256" key="8">
    <source>
        <dbReference type="ARBA" id="ARBA00042721"/>
    </source>
</evidence>
<evidence type="ECO:0000313" key="9">
    <source>
        <dbReference type="EMBL" id="KAL3399128.1"/>
    </source>
</evidence>
<organism evidence="9 10">
    <name type="scientific">Trichogramma kaykai</name>
    <dbReference type="NCBI Taxonomy" id="54128"/>
    <lineage>
        <taxon>Eukaryota</taxon>
        <taxon>Metazoa</taxon>
        <taxon>Ecdysozoa</taxon>
        <taxon>Arthropoda</taxon>
        <taxon>Hexapoda</taxon>
        <taxon>Insecta</taxon>
        <taxon>Pterygota</taxon>
        <taxon>Neoptera</taxon>
        <taxon>Endopterygota</taxon>
        <taxon>Hymenoptera</taxon>
        <taxon>Apocrita</taxon>
        <taxon>Proctotrupomorpha</taxon>
        <taxon>Chalcidoidea</taxon>
        <taxon>Trichogrammatidae</taxon>
        <taxon>Trichogramma</taxon>
    </lineage>
</organism>
<proteinExistence type="inferred from homology"/>
<accession>A0ABD2X1D4</accession>
<evidence type="ECO:0000256" key="7">
    <source>
        <dbReference type="ARBA" id="ARBA00035180"/>
    </source>
</evidence>
<dbReference type="InterPro" id="IPR052473">
    <property type="entry name" value="mtLSU_mL53"/>
</dbReference>
<keyword evidence="6" id="KW-0687">Ribonucleoprotein</keyword>
<dbReference type="Proteomes" id="UP001627154">
    <property type="component" value="Unassembled WGS sequence"/>
</dbReference>
<dbReference type="Pfam" id="PF10780">
    <property type="entry name" value="MRP_L53"/>
    <property type="match status" value="1"/>
</dbReference>
<dbReference type="AlphaFoldDB" id="A0ABD2X1D4"/>
<evidence type="ECO:0000256" key="3">
    <source>
        <dbReference type="ARBA" id="ARBA00022946"/>
    </source>
</evidence>
<comment type="similarity">
    <text evidence="2">Belongs to the mitochondrion-specific ribosomal protein mL53 family.</text>
</comment>
<sequence length="138" mass="15469">MSILFNGTRTRSGGLISALAKQIKLVNLQPLSKITVRFDPFHEQALETRSFLFHISGRRVAATNYDCSIKTEIACDRSDPTIVCNYQGSDEKLVFKSKDLTALELLKVFNKHVSSRVEVPTEEPTLPGKAKQGKKKKF</sequence>
<keyword evidence="3" id="KW-0809">Transit peptide</keyword>
<dbReference type="GO" id="GO:0005739">
    <property type="term" value="C:mitochondrion"/>
    <property type="evidence" value="ECO:0007669"/>
    <property type="project" value="UniProtKB-SubCell"/>
</dbReference>
<dbReference type="EMBL" id="JBJJXI010000058">
    <property type="protein sequence ID" value="KAL3399128.1"/>
    <property type="molecule type" value="Genomic_DNA"/>
</dbReference>
<evidence type="ECO:0000256" key="1">
    <source>
        <dbReference type="ARBA" id="ARBA00004173"/>
    </source>
</evidence>
<dbReference type="PANTHER" id="PTHR33618:SF1">
    <property type="entry name" value="LARGE RIBOSOMAL SUBUNIT PROTEIN ML53"/>
    <property type="match status" value="1"/>
</dbReference>
<protein>
    <recommendedName>
        <fullName evidence="7">Large ribosomal subunit protein mL53</fullName>
    </recommendedName>
    <alternativeName>
        <fullName evidence="8">39S ribosomal protein L53, mitochondrial</fullName>
    </alternativeName>
</protein>
<keyword evidence="10" id="KW-1185">Reference proteome</keyword>
<comment type="caution">
    <text evidence="9">The sequence shown here is derived from an EMBL/GenBank/DDBJ whole genome shotgun (WGS) entry which is preliminary data.</text>
</comment>
<keyword evidence="4" id="KW-0689">Ribosomal protein</keyword>
<evidence type="ECO:0000256" key="6">
    <source>
        <dbReference type="ARBA" id="ARBA00023274"/>
    </source>
</evidence>
<dbReference type="Gene3D" id="3.40.30.10">
    <property type="entry name" value="Glutaredoxin"/>
    <property type="match status" value="1"/>
</dbReference>
<evidence type="ECO:0000313" key="10">
    <source>
        <dbReference type="Proteomes" id="UP001627154"/>
    </source>
</evidence>
<keyword evidence="5" id="KW-0496">Mitochondrion</keyword>
<dbReference type="PANTHER" id="PTHR33618">
    <property type="entry name" value="39S RIBOSOMAL PROTEIN L53, MITOCHONDRIAL"/>
    <property type="match status" value="1"/>
</dbReference>
<dbReference type="InterPro" id="IPR019716">
    <property type="entry name" value="Ribosomal_mL53"/>
</dbReference>
<evidence type="ECO:0000256" key="4">
    <source>
        <dbReference type="ARBA" id="ARBA00022980"/>
    </source>
</evidence>
<comment type="subcellular location">
    <subcellularLocation>
        <location evidence="1">Mitochondrion</location>
    </subcellularLocation>
</comment>
<evidence type="ECO:0000256" key="5">
    <source>
        <dbReference type="ARBA" id="ARBA00023128"/>
    </source>
</evidence>
<reference evidence="9 10" key="1">
    <citation type="journal article" date="2024" name="bioRxiv">
        <title>A reference genome for Trichogramma kaykai: A tiny desert-dwelling parasitoid wasp with competing sex-ratio distorters.</title>
        <authorList>
            <person name="Culotta J."/>
            <person name="Lindsey A.R."/>
        </authorList>
    </citation>
    <scope>NUCLEOTIDE SEQUENCE [LARGE SCALE GENOMIC DNA]</scope>
    <source>
        <strain evidence="9 10">KSX58</strain>
    </source>
</reference>
<dbReference type="GO" id="GO:1990904">
    <property type="term" value="C:ribonucleoprotein complex"/>
    <property type="evidence" value="ECO:0007669"/>
    <property type="project" value="UniProtKB-KW"/>
</dbReference>
<gene>
    <name evidence="9" type="ORF">TKK_007352</name>
</gene>
<dbReference type="GO" id="GO:0005840">
    <property type="term" value="C:ribosome"/>
    <property type="evidence" value="ECO:0007669"/>
    <property type="project" value="UniProtKB-KW"/>
</dbReference>
<name>A0ABD2X1D4_9HYME</name>